<keyword evidence="5" id="KW-0411">Iron-sulfur</keyword>
<keyword evidence="3" id="KW-0479">Metal-binding</keyword>
<dbReference type="SFLD" id="SFLDG01067">
    <property type="entry name" value="SPASM/twitch_domain_containing"/>
    <property type="match status" value="1"/>
</dbReference>
<evidence type="ECO:0000313" key="8">
    <source>
        <dbReference type="EMBL" id="CAB5220241.1"/>
    </source>
</evidence>
<dbReference type="InterPro" id="IPR058240">
    <property type="entry name" value="rSAM_sf"/>
</dbReference>
<gene>
    <name evidence="8" type="ORF">UFOVP235_17</name>
</gene>
<evidence type="ECO:0000256" key="6">
    <source>
        <dbReference type="ARBA" id="ARBA00023601"/>
    </source>
</evidence>
<evidence type="ECO:0000259" key="7">
    <source>
        <dbReference type="PROSITE" id="PS51918"/>
    </source>
</evidence>
<keyword evidence="4" id="KW-0408">Iron</keyword>
<comment type="similarity">
    <text evidence="6">Belongs to the radical SAM superfamily. Anaerobic sulfatase-maturating enzyme family.</text>
</comment>
<dbReference type="PANTHER" id="PTHR43273:SF3">
    <property type="entry name" value="ANAEROBIC SULFATASE-MATURATING ENZYME HOMOLOG ASLB-RELATED"/>
    <property type="match status" value="1"/>
</dbReference>
<comment type="cofactor">
    <cofactor evidence="1">
        <name>[4Fe-4S] cluster</name>
        <dbReference type="ChEBI" id="CHEBI:49883"/>
    </cofactor>
</comment>
<reference evidence="8" key="1">
    <citation type="submission" date="2020-05" db="EMBL/GenBank/DDBJ databases">
        <authorList>
            <person name="Chiriac C."/>
            <person name="Salcher M."/>
            <person name="Ghai R."/>
            <person name="Kavagutti S V."/>
        </authorList>
    </citation>
    <scope>NUCLEOTIDE SEQUENCE</scope>
</reference>
<dbReference type="GO" id="GO:0016491">
    <property type="term" value="F:oxidoreductase activity"/>
    <property type="evidence" value="ECO:0007669"/>
    <property type="project" value="InterPro"/>
</dbReference>
<name>A0A6J7WQA3_9CAUD</name>
<dbReference type="InterPro" id="IPR007197">
    <property type="entry name" value="rSAM"/>
</dbReference>
<accession>A0A6J7WQA3</accession>
<organism evidence="8">
    <name type="scientific">uncultured Caudovirales phage</name>
    <dbReference type="NCBI Taxonomy" id="2100421"/>
    <lineage>
        <taxon>Viruses</taxon>
        <taxon>Duplodnaviria</taxon>
        <taxon>Heunggongvirae</taxon>
        <taxon>Uroviricota</taxon>
        <taxon>Caudoviricetes</taxon>
        <taxon>Peduoviridae</taxon>
        <taxon>Maltschvirus</taxon>
        <taxon>Maltschvirus maltsch</taxon>
    </lineage>
</organism>
<dbReference type="EMBL" id="LR798282">
    <property type="protein sequence ID" value="CAB5220241.1"/>
    <property type="molecule type" value="Genomic_DNA"/>
</dbReference>
<feature type="domain" description="Radical SAM core" evidence="7">
    <location>
        <begin position="56"/>
        <end position="277"/>
    </location>
</feature>
<evidence type="ECO:0000256" key="4">
    <source>
        <dbReference type="ARBA" id="ARBA00023004"/>
    </source>
</evidence>
<dbReference type="Pfam" id="PF04055">
    <property type="entry name" value="Radical_SAM"/>
    <property type="match status" value="1"/>
</dbReference>
<dbReference type="InterPro" id="IPR023885">
    <property type="entry name" value="4Fe4S-binding_SPASM_dom"/>
</dbReference>
<dbReference type="GO" id="GO:0051536">
    <property type="term" value="F:iron-sulfur cluster binding"/>
    <property type="evidence" value="ECO:0007669"/>
    <property type="project" value="UniProtKB-KW"/>
</dbReference>
<proteinExistence type="inferred from homology"/>
<dbReference type="InterPro" id="IPR023867">
    <property type="entry name" value="Sulphatase_maturase_rSAM"/>
</dbReference>
<dbReference type="PROSITE" id="PS51918">
    <property type="entry name" value="RADICAL_SAM"/>
    <property type="match status" value="1"/>
</dbReference>
<evidence type="ECO:0000256" key="1">
    <source>
        <dbReference type="ARBA" id="ARBA00001966"/>
    </source>
</evidence>
<dbReference type="SUPFAM" id="SSF102114">
    <property type="entry name" value="Radical SAM enzymes"/>
    <property type="match status" value="1"/>
</dbReference>
<dbReference type="Gene3D" id="3.20.20.70">
    <property type="entry name" value="Aldolase class I"/>
    <property type="match status" value="1"/>
</dbReference>
<dbReference type="InterPro" id="IPR013785">
    <property type="entry name" value="Aldolase_TIM"/>
</dbReference>
<evidence type="ECO:0000256" key="5">
    <source>
        <dbReference type="ARBA" id="ARBA00023014"/>
    </source>
</evidence>
<evidence type="ECO:0000256" key="2">
    <source>
        <dbReference type="ARBA" id="ARBA00022691"/>
    </source>
</evidence>
<evidence type="ECO:0000256" key="3">
    <source>
        <dbReference type="ARBA" id="ARBA00022723"/>
    </source>
</evidence>
<dbReference type="SFLD" id="SFLDS00029">
    <property type="entry name" value="Radical_SAM"/>
    <property type="match status" value="1"/>
</dbReference>
<dbReference type="PANTHER" id="PTHR43273">
    <property type="entry name" value="ANAEROBIC SULFATASE-MATURATING ENZYME HOMOLOG ASLB-RELATED"/>
    <property type="match status" value="1"/>
</dbReference>
<protein>
    <submittedName>
        <fullName evidence="8">AslB Arylsulfatase regulator (Fe-S oxidoreductase)</fullName>
    </submittedName>
</protein>
<keyword evidence="2" id="KW-0949">S-adenosyl-L-methionine</keyword>
<dbReference type="GO" id="GO:0046872">
    <property type="term" value="F:metal ion binding"/>
    <property type="evidence" value="ECO:0007669"/>
    <property type="project" value="UniProtKB-KW"/>
</dbReference>
<dbReference type="NCBIfam" id="TIGR04085">
    <property type="entry name" value="rSAM_more_4Fe4S"/>
    <property type="match status" value="1"/>
</dbReference>
<sequence>MLFKIHAERNSTDTKTFLYDNETNTLSTEDGFIFEDPRIEAKWEPATIFSKEQPLSKSRRVTTLKIQVGLSCNYGCSYCSQRFVERADETSHKHVDTFMQRLSNLDFDEQSGLKIEIWGGEPLVYIKTIKPLVAALNKKFSSWLKKPRFSMITNGSLLTEETCDWLYANHFSVAISHDGPAQHVRGPDPFDDPELKKTILRFYHMMRPINRISFNSMLNRNNMSRREVYQWFVNLTGDPSVILGEGGIIDAYDDDGLANSLNTKDEHFQYRRTAFNDIFSTNGGIGNYGILEKIDAFGRAVLSHRPSEALAQKCGMDDEHTLAVDLRGNIITCQNVSAVATAGNGMSHLAGNITDIEAAKIHTGTHWSNRPDCASCPVLHICQGACLYLEGEYWDKSCNNSYSDAIPLFALSIEKITGYIPTFIDADHLPPERRDIWGTILDHEEATTSSTASKKFVQQTTIVEGIEVFSQAEIIDAALAHGK</sequence>